<dbReference type="Proteomes" id="UP000887569">
    <property type="component" value="Unplaced"/>
</dbReference>
<name>A0A914ZDG8_PARUN</name>
<reference evidence="3" key="1">
    <citation type="submission" date="2022-11" db="UniProtKB">
        <authorList>
            <consortium name="WormBaseParasite"/>
        </authorList>
    </citation>
    <scope>IDENTIFICATION</scope>
</reference>
<dbReference type="WBParaSite" id="PgB01_g234_t01">
    <property type="protein sequence ID" value="PgB01_g234_t01"/>
    <property type="gene ID" value="PgB01_g234"/>
</dbReference>
<keyword evidence="2" id="KW-1185">Reference proteome</keyword>
<evidence type="ECO:0000256" key="1">
    <source>
        <dbReference type="SAM" id="Phobius"/>
    </source>
</evidence>
<feature type="transmembrane region" description="Helical" evidence="1">
    <location>
        <begin position="30"/>
        <end position="48"/>
    </location>
</feature>
<evidence type="ECO:0000313" key="2">
    <source>
        <dbReference type="Proteomes" id="UP000887569"/>
    </source>
</evidence>
<organism evidence="2 3">
    <name type="scientific">Parascaris univalens</name>
    <name type="common">Nematode worm</name>
    <dbReference type="NCBI Taxonomy" id="6257"/>
    <lineage>
        <taxon>Eukaryota</taxon>
        <taxon>Metazoa</taxon>
        <taxon>Ecdysozoa</taxon>
        <taxon>Nematoda</taxon>
        <taxon>Chromadorea</taxon>
        <taxon>Rhabditida</taxon>
        <taxon>Spirurina</taxon>
        <taxon>Ascaridomorpha</taxon>
        <taxon>Ascaridoidea</taxon>
        <taxon>Ascarididae</taxon>
        <taxon>Parascaris</taxon>
    </lineage>
</organism>
<keyword evidence="1" id="KW-0472">Membrane</keyword>
<feature type="transmembrane region" description="Helical" evidence="1">
    <location>
        <begin position="60"/>
        <end position="80"/>
    </location>
</feature>
<evidence type="ECO:0000313" key="3">
    <source>
        <dbReference type="WBParaSite" id="PgB01_g234_t01"/>
    </source>
</evidence>
<keyword evidence="1" id="KW-0812">Transmembrane</keyword>
<dbReference type="AlphaFoldDB" id="A0A914ZDG8"/>
<proteinExistence type="predicted"/>
<accession>A0A914ZDG8</accession>
<sequence>TIRSDPESEDSSEVIPHNPTVAPYFASREIHFTMISFITLLIYAYQWIANEKYLSSESNVITSHITSVCTPMMLLVYWTLPYICRRIVFVSVKSPKFSKFLKFIHSLRSKRNLCCCTHSRVTEGPITIQMRQPRFSISAITDGVPYRSRSNRSKSEDLTTTRIRIATIYMNNEH</sequence>
<protein>
    <submittedName>
        <fullName evidence="3">Uncharacterized protein</fullName>
    </submittedName>
</protein>
<keyword evidence="1" id="KW-1133">Transmembrane helix</keyword>